<sequence>MIPDGVIDDKSWAILTQRTEPYPDETTAAANAKHNLAPDEDWVLFPDMLAIQPATTSNGVDSNDGNRGPHFRWDGTIEGASQPPEYYAYSTEDHITWEQGLEIIEEFDWSVAEAQQSNDTDIPELATAAVVDANNSEAQKDGPAGDSNACLPCPTTEAKELEEEITAKPAGRNVATIPTISSAPRGATDNTAAPLAPLPEPSTVVSVEIEQPRIHPTDVDEAINDETALADQLEREMAQNIEIPVIEVEADIVQSHDLGCTIIKDTTQEAQETSLKATSQQQSPPEVLIELPEQDLPNAPSDTEQVAHHETEAEQWEEQLQEAAAEGITGLVAEQDSLYIVDAEKLDDEPNLEQDGRESARDNANEVCSANTNGRKRNKATSGNQSSDTETEAHTKKKARTRSPTPSDNAKQIKDEPNHEAEASAPAPIPRTRKSTSRKSVKESPEEVPAIQDQIMFTEPLQPSEGAIATLDNAKGVIHQPPTDSDHDMQEHLTDATNSPTQASLSLSQSQRASRHLVSNRELQALGSTLMPGMHLGLHLRAESRPARTKRSVDTPVQSANEGNGKAFLIDEGMDEESEEEVKKTRKKKKRPSAAAGRKTPAKKSKKETIGGGRASSAAVGMKGEQRRLINEDEEEKEMEEEDADIHDLFPAPKIDTNTEQNAPSNATPHIPKSIPRRAPAPSTKKPAPRAPQIKPNNEPTYADDDSNDTDELAPSPQHPSRQRKRADDADEEYIDPYPTQPTLPSAPSSTLAVASTQKSKKTKPTPRTSQVKPIPPPRSKSPMVAIAVKQSPVAKAASSPLVKNKFGFSPRKTRAGGGGTAVTKGAKVKGKGEGKGKSTTKTTSAAKGGLKIKKDGEDGTVVQAKHASQGTETDRRVTRRASTIALEIAAAAADSFTPAPGPAPQLDIIVAKSMGKQIPVEGAQGENDGPKTRRAVGVMGEEKDKEMEMEMEKEKGKEESIGKRLRSKS</sequence>
<feature type="compositionally biased region" description="Acidic residues" evidence="1">
    <location>
        <begin position="702"/>
        <end position="712"/>
    </location>
</feature>
<feature type="region of interest" description="Disordered" evidence="1">
    <location>
        <begin position="805"/>
        <end position="879"/>
    </location>
</feature>
<feature type="compositionally biased region" description="Basic and acidic residues" evidence="1">
    <location>
        <begin position="941"/>
        <end position="963"/>
    </location>
</feature>
<evidence type="ECO:0000313" key="3">
    <source>
        <dbReference type="Proteomes" id="UP000813461"/>
    </source>
</evidence>
<protein>
    <submittedName>
        <fullName evidence="2">Uncharacterized protein</fullName>
    </submittedName>
</protein>
<evidence type="ECO:0000256" key="1">
    <source>
        <dbReference type="SAM" id="MobiDB-lite"/>
    </source>
</evidence>
<feature type="compositionally biased region" description="Basic and acidic residues" evidence="1">
    <location>
        <begin position="484"/>
        <end position="494"/>
    </location>
</feature>
<comment type="caution">
    <text evidence="2">The sequence shown here is derived from an EMBL/GenBank/DDBJ whole genome shotgun (WGS) entry which is preliminary data.</text>
</comment>
<feature type="region of interest" description="Disordered" evidence="1">
    <location>
        <begin position="921"/>
        <end position="970"/>
    </location>
</feature>
<accession>A0A8K0W3L8</accession>
<dbReference type="Proteomes" id="UP000813461">
    <property type="component" value="Unassembled WGS sequence"/>
</dbReference>
<feature type="compositionally biased region" description="Low complexity" evidence="1">
    <location>
        <begin position="838"/>
        <end position="850"/>
    </location>
</feature>
<feature type="compositionally biased region" description="Polar residues" evidence="1">
    <location>
        <begin position="656"/>
        <end position="668"/>
    </location>
</feature>
<feature type="compositionally biased region" description="Basic and acidic residues" evidence="1">
    <location>
        <begin position="411"/>
        <end position="422"/>
    </location>
</feature>
<feature type="compositionally biased region" description="Basic and acidic residues" evidence="1">
    <location>
        <begin position="354"/>
        <end position="364"/>
    </location>
</feature>
<dbReference type="EMBL" id="JAGMVJ010000002">
    <property type="protein sequence ID" value="KAH7093454.1"/>
    <property type="molecule type" value="Genomic_DNA"/>
</dbReference>
<feature type="compositionally biased region" description="Acidic residues" evidence="1">
    <location>
        <begin position="632"/>
        <end position="645"/>
    </location>
</feature>
<proteinExistence type="predicted"/>
<feature type="region of interest" description="Disordered" evidence="1">
    <location>
        <begin position="346"/>
        <end position="452"/>
    </location>
</feature>
<feature type="compositionally biased region" description="Polar residues" evidence="1">
    <location>
        <begin position="741"/>
        <end position="755"/>
    </location>
</feature>
<feature type="region of interest" description="Disordered" evidence="1">
    <location>
        <begin position="476"/>
        <end position="501"/>
    </location>
</feature>
<feature type="region of interest" description="Disordered" evidence="1">
    <location>
        <begin position="542"/>
        <end position="783"/>
    </location>
</feature>
<reference evidence="2" key="1">
    <citation type="journal article" date="2021" name="Nat. Commun.">
        <title>Genetic determinants of endophytism in the Arabidopsis root mycobiome.</title>
        <authorList>
            <person name="Mesny F."/>
            <person name="Miyauchi S."/>
            <person name="Thiergart T."/>
            <person name="Pickel B."/>
            <person name="Atanasova L."/>
            <person name="Karlsson M."/>
            <person name="Huettel B."/>
            <person name="Barry K.W."/>
            <person name="Haridas S."/>
            <person name="Chen C."/>
            <person name="Bauer D."/>
            <person name="Andreopoulos W."/>
            <person name="Pangilinan J."/>
            <person name="LaButti K."/>
            <person name="Riley R."/>
            <person name="Lipzen A."/>
            <person name="Clum A."/>
            <person name="Drula E."/>
            <person name="Henrissat B."/>
            <person name="Kohler A."/>
            <person name="Grigoriev I.V."/>
            <person name="Martin F.M."/>
            <person name="Hacquard S."/>
        </authorList>
    </citation>
    <scope>NUCLEOTIDE SEQUENCE</scope>
    <source>
        <strain evidence="2">MPI-SDFR-AT-0120</strain>
    </source>
</reference>
<gene>
    <name evidence="2" type="ORF">FB567DRAFT_587886</name>
</gene>
<keyword evidence="3" id="KW-1185">Reference proteome</keyword>
<name>A0A8K0W3L8_9PLEO</name>
<organism evidence="2 3">
    <name type="scientific">Paraphoma chrysanthemicola</name>
    <dbReference type="NCBI Taxonomy" id="798071"/>
    <lineage>
        <taxon>Eukaryota</taxon>
        <taxon>Fungi</taxon>
        <taxon>Dikarya</taxon>
        <taxon>Ascomycota</taxon>
        <taxon>Pezizomycotina</taxon>
        <taxon>Dothideomycetes</taxon>
        <taxon>Pleosporomycetidae</taxon>
        <taxon>Pleosporales</taxon>
        <taxon>Pleosporineae</taxon>
        <taxon>Phaeosphaeriaceae</taxon>
        <taxon>Paraphoma</taxon>
    </lineage>
</organism>
<evidence type="ECO:0000313" key="2">
    <source>
        <dbReference type="EMBL" id="KAH7093454.1"/>
    </source>
</evidence>
<dbReference type="AlphaFoldDB" id="A0A8K0W3L8"/>